<keyword evidence="3" id="KW-1185">Reference proteome</keyword>
<dbReference type="AlphaFoldDB" id="A0A9X4G2P5"/>
<dbReference type="CDD" id="cd02233">
    <property type="entry name" value="cupin_HNL-like"/>
    <property type="match status" value="1"/>
</dbReference>
<dbReference type="PANTHER" id="PTHR43698:SF1">
    <property type="entry name" value="BLL4564 PROTEIN"/>
    <property type="match status" value="1"/>
</dbReference>
<comment type="caution">
    <text evidence="2">The sequence shown here is derived from an EMBL/GenBank/DDBJ whole genome shotgun (WGS) entry which is preliminary data.</text>
</comment>
<reference evidence="2" key="1">
    <citation type="submission" date="2022-11" db="EMBL/GenBank/DDBJ databases">
        <authorList>
            <person name="Kamali M."/>
            <person name="Peak L."/>
            <person name="Go Y.Y."/>
            <person name="Balasuriya U.B.R."/>
            <person name="Carossino M."/>
        </authorList>
    </citation>
    <scope>NUCLEOTIDE SEQUENCE</scope>
    <source>
        <strain evidence="2">4524</strain>
    </source>
</reference>
<dbReference type="InterPro" id="IPR037923">
    <property type="entry name" value="HTH-like"/>
</dbReference>
<evidence type="ECO:0000313" key="2">
    <source>
        <dbReference type="EMBL" id="MDE8034193.1"/>
    </source>
</evidence>
<dbReference type="RefSeq" id="WP_275217401.1">
    <property type="nucleotide sequence ID" value="NZ_JAPHVQ010000002.1"/>
</dbReference>
<evidence type="ECO:0000313" key="3">
    <source>
        <dbReference type="Proteomes" id="UP001142444"/>
    </source>
</evidence>
<name>A0A9X4G2P5_ACTEU</name>
<dbReference type="Gene3D" id="2.60.120.10">
    <property type="entry name" value="Jelly Rolls"/>
    <property type="match status" value="1"/>
</dbReference>
<proteinExistence type="predicted"/>
<dbReference type="EMBL" id="JAPHVQ010000002">
    <property type="protein sequence ID" value="MDE8034193.1"/>
    <property type="molecule type" value="Genomic_DNA"/>
</dbReference>
<gene>
    <name evidence="2" type="ORF">OQ257_03305</name>
</gene>
<dbReference type="GO" id="GO:0003677">
    <property type="term" value="F:DNA binding"/>
    <property type="evidence" value="ECO:0007669"/>
    <property type="project" value="UniProtKB-KW"/>
</dbReference>
<sequence>MLIVTAGRGYYQEWGKPARELKAGDVVNIPANVKHWHGAAKDSWFQHLAIEMDGENTHNEWHEPVADADYAKLK</sequence>
<accession>A0A9X4G2P5</accession>
<dbReference type="InterPro" id="IPR047263">
    <property type="entry name" value="HNL-like_cupin"/>
</dbReference>
<dbReference type="InterPro" id="IPR014710">
    <property type="entry name" value="RmlC-like_jellyroll"/>
</dbReference>
<evidence type="ECO:0000256" key="1">
    <source>
        <dbReference type="ARBA" id="ARBA00023125"/>
    </source>
</evidence>
<protein>
    <submittedName>
        <fullName evidence="2">Cupin domain-containing protein</fullName>
    </submittedName>
</protein>
<dbReference type="PANTHER" id="PTHR43698">
    <property type="entry name" value="RIBD C-TERMINAL DOMAIN CONTAINING PROTEIN"/>
    <property type="match status" value="1"/>
</dbReference>
<keyword evidence="1" id="KW-0238">DNA-binding</keyword>
<organism evidence="2 3">
    <name type="scientific">Actinobacillus equuli subsp. equuli</name>
    <dbReference type="NCBI Taxonomy" id="202947"/>
    <lineage>
        <taxon>Bacteria</taxon>
        <taxon>Pseudomonadati</taxon>
        <taxon>Pseudomonadota</taxon>
        <taxon>Gammaproteobacteria</taxon>
        <taxon>Pasteurellales</taxon>
        <taxon>Pasteurellaceae</taxon>
        <taxon>Actinobacillus</taxon>
    </lineage>
</organism>
<dbReference type="SUPFAM" id="SSF51215">
    <property type="entry name" value="Regulatory protein AraC"/>
    <property type="match status" value="1"/>
</dbReference>
<dbReference type="Proteomes" id="UP001142444">
    <property type="component" value="Unassembled WGS sequence"/>
</dbReference>
<reference evidence="2" key="2">
    <citation type="journal article" date="2023" name="Pathogens">
        <title>Pathological Features and Genomic Characterization of an Actinobacillus equuli subsp. equuli Bearing Unique Virulence-Associated Genes from an Adult Horse with Pleuropneumonia.</title>
        <authorList>
            <person name="Kamali M."/>
            <person name="Carossino M."/>
            <person name="Del Piero F."/>
            <person name="Peak L."/>
            <person name="Mitchell M.S."/>
            <person name="Willette J."/>
            <person name="Baker R."/>
            <person name="Li F."/>
            <person name="Kenez A."/>
            <person name="Balasuriya U.B.R."/>
            <person name="Go Y.Y."/>
        </authorList>
    </citation>
    <scope>NUCLEOTIDE SEQUENCE</scope>
    <source>
        <strain evidence="2">4524</strain>
    </source>
</reference>